<dbReference type="EMBL" id="JQFK01001929">
    <property type="protein sequence ID" value="KGK32719.1"/>
    <property type="molecule type" value="Genomic_DNA"/>
</dbReference>
<gene>
    <name evidence="1" type="ORF">JL09_g6674</name>
</gene>
<dbReference type="Proteomes" id="UP000029867">
    <property type="component" value="Unassembled WGS sequence"/>
</dbReference>
<evidence type="ECO:0000313" key="2">
    <source>
        <dbReference type="Proteomes" id="UP000029867"/>
    </source>
</evidence>
<reference evidence="2" key="1">
    <citation type="journal article" date="2014" name="Microb. Cell Fact.">
        <title>Exploiting Issatchenkia orientalis SD108 for succinic acid production.</title>
        <authorList>
            <person name="Xiao H."/>
            <person name="Shao Z."/>
            <person name="Jiang Y."/>
            <person name="Dole S."/>
            <person name="Zhao H."/>
        </authorList>
    </citation>
    <scope>NUCLEOTIDE SEQUENCE [LARGE SCALE GENOMIC DNA]</scope>
    <source>
        <strain evidence="2">SD108</strain>
    </source>
</reference>
<proteinExistence type="predicted"/>
<evidence type="ECO:0000313" key="1">
    <source>
        <dbReference type="EMBL" id="KGK32719.1"/>
    </source>
</evidence>
<sequence>MGPQQIPLEKQYELGELN</sequence>
<organism evidence="1 2">
    <name type="scientific">Pichia kudriavzevii</name>
    <name type="common">Yeast</name>
    <name type="synonym">Issatchenkia orientalis</name>
    <dbReference type="NCBI Taxonomy" id="4909"/>
    <lineage>
        <taxon>Eukaryota</taxon>
        <taxon>Fungi</taxon>
        <taxon>Dikarya</taxon>
        <taxon>Ascomycota</taxon>
        <taxon>Saccharomycotina</taxon>
        <taxon>Pichiomycetes</taxon>
        <taxon>Pichiales</taxon>
        <taxon>Pichiaceae</taxon>
        <taxon>Pichia</taxon>
    </lineage>
</organism>
<protein>
    <submittedName>
        <fullName evidence="1">Uncharacterized protein</fullName>
    </submittedName>
</protein>
<accession>A0A099NKU4</accession>
<dbReference type="HOGENOM" id="CLU_3430993_0_0_1"/>
<name>A0A099NKU4_PICKU</name>
<dbReference type="AlphaFoldDB" id="A0A099NKU4"/>
<comment type="caution">
    <text evidence="1">The sequence shown here is derived from an EMBL/GenBank/DDBJ whole genome shotgun (WGS) entry which is preliminary data.</text>
</comment>